<protein>
    <submittedName>
        <fullName evidence="2">Uncharacterized protein</fullName>
    </submittedName>
</protein>
<evidence type="ECO:0000313" key="2">
    <source>
        <dbReference type="EMBL" id="MBQ0909093.1"/>
    </source>
</evidence>
<sequence length="294" mass="32959">MKKLKLIIIAMLLFVTNSFAQINTNLIVSSSPPASLASWSSQKQTIVYMVNGNAAMQGEYKIKTEIQLSDGTVIGKTDLTRSRIYVLQPGNTIYYADDVLPLEHMIFTGKYRTELNQSGKLPSQTYQICVTLVNSTEYLPLTTTKCKVFTIAAPILPKLLKPYKDQVLDAVEAQSVITFRWTPRTPVTPSITTYKVLVFEVLQGQTPLQALRSNMPVLDQEVRGTTQYIWQPQGILNENPTDENGVLHQKQLVWTVQTFDNLGEQPLLDGSLNRDGVSEPLTFFIENKSVKAKN</sequence>
<reference evidence="2 3" key="1">
    <citation type="submission" date="2021-04" db="EMBL/GenBank/DDBJ databases">
        <title>Description of novel Flavobacterium sp. F-328.</title>
        <authorList>
            <person name="Saticioglu I.B."/>
        </authorList>
    </citation>
    <scope>NUCLEOTIDE SEQUENCE [LARGE SCALE GENOMIC DNA]</scope>
    <source>
        <strain evidence="2 3">F-328</strain>
    </source>
</reference>
<evidence type="ECO:0000256" key="1">
    <source>
        <dbReference type="SAM" id="SignalP"/>
    </source>
</evidence>
<dbReference type="EMBL" id="JAGPXB010000009">
    <property type="protein sequence ID" value="MBQ0909093.1"/>
    <property type="molecule type" value="Genomic_DNA"/>
</dbReference>
<keyword evidence="3" id="KW-1185">Reference proteome</keyword>
<dbReference type="Proteomes" id="UP000679008">
    <property type="component" value="Unassembled WGS sequence"/>
</dbReference>
<accession>A0ABS5D512</accession>
<evidence type="ECO:0000313" key="3">
    <source>
        <dbReference type="Proteomes" id="UP000679008"/>
    </source>
</evidence>
<organism evidence="2 3">
    <name type="scientific">Flavobacterium erciyesense</name>
    <dbReference type="NCBI Taxonomy" id="2825842"/>
    <lineage>
        <taxon>Bacteria</taxon>
        <taxon>Pseudomonadati</taxon>
        <taxon>Bacteroidota</taxon>
        <taxon>Flavobacteriia</taxon>
        <taxon>Flavobacteriales</taxon>
        <taxon>Flavobacteriaceae</taxon>
        <taxon>Flavobacterium</taxon>
    </lineage>
</organism>
<name>A0ABS5D512_9FLAO</name>
<dbReference type="RefSeq" id="WP_210790396.1">
    <property type="nucleotide sequence ID" value="NZ_JAGPXB010000009.1"/>
</dbReference>
<proteinExistence type="predicted"/>
<feature type="signal peptide" evidence="1">
    <location>
        <begin position="1"/>
        <end position="20"/>
    </location>
</feature>
<keyword evidence="1" id="KW-0732">Signal</keyword>
<feature type="chain" id="PRO_5045799327" evidence="1">
    <location>
        <begin position="21"/>
        <end position="294"/>
    </location>
</feature>
<comment type="caution">
    <text evidence="2">The sequence shown here is derived from an EMBL/GenBank/DDBJ whole genome shotgun (WGS) entry which is preliminary data.</text>
</comment>
<gene>
    <name evidence="2" type="ORF">KBJ98_10300</name>
</gene>